<dbReference type="EMBL" id="QSUL01000010">
    <property type="protein sequence ID" value="RGN33939.1"/>
    <property type="molecule type" value="Genomic_DNA"/>
</dbReference>
<dbReference type="Pfam" id="PF14897">
    <property type="entry name" value="EpsG"/>
    <property type="match status" value="1"/>
</dbReference>
<accession>A0A3E5B8W3</accession>
<feature type="transmembrane region" description="Helical" evidence="1">
    <location>
        <begin position="321"/>
        <end position="339"/>
    </location>
</feature>
<feature type="transmembrane region" description="Helical" evidence="1">
    <location>
        <begin position="220"/>
        <end position="248"/>
    </location>
</feature>
<keyword evidence="1" id="KW-0812">Transmembrane</keyword>
<feature type="transmembrane region" description="Helical" evidence="1">
    <location>
        <begin position="143"/>
        <end position="161"/>
    </location>
</feature>
<dbReference type="InterPro" id="IPR049458">
    <property type="entry name" value="EpsG-like"/>
</dbReference>
<keyword evidence="1" id="KW-1133">Transmembrane helix</keyword>
<dbReference type="Proteomes" id="UP000260983">
    <property type="component" value="Unassembled WGS sequence"/>
</dbReference>
<feature type="transmembrane region" description="Helical" evidence="1">
    <location>
        <begin position="268"/>
        <end position="287"/>
    </location>
</feature>
<protein>
    <recommendedName>
        <fullName evidence="4">EpsG family protein</fullName>
    </recommendedName>
</protein>
<gene>
    <name evidence="2" type="ORF">DXB65_15820</name>
</gene>
<organism evidence="2 3">
    <name type="scientific">Bacteroides oleiciplenus</name>
    <dbReference type="NCBI Taxonomy" id="626931"/>
    <lineage>
        <taxon>Bacteria</taxon>
        <taxon>Pseudomonadati</taxon>
        <taxon>Bacteroidota</taxon>
        <taxon>Bacteroidia</taxon>
        <taxon>Bacteroidales</taxon>
        <taxon>Bacteroidaceae</taxon>
        <taxon>Bacteroides</taxon>
    </lineage>
</organism>
<evidence type="ECO:0000313" key="3">
    <source>
        <dbReference type="Proteomes" id="UP000260983"/>
    </source>
</evidence>
<evidence type="ECO:0000256" key="1">
    <source>
        <dbReference type="SAM" id="Phobius"/>
    </source>
</evidence>
<dbReference type="AlphaFoldDB" id="A0A3E5B8W3"/>
<keyword evidence="1" id="KW-0472">Membrane</keyword>
<feature type="transmembrane region" description="Helical" evidence="1">
    <location>
        <begin position="351"/>
        <end position="368"/>
    </location>
</feature>
<evidence type="ECO:0000313" key="2">
    <source>
        <dbReference type="EMBL" id="RGN33939.1"/>
    </source>
</evidence>
<evidence type="ECO:0008006" key="4">
    <source>
        <dbReference type="Google" id="ProtNLM"/>
    </source>
</evidence>
<name>A0A3E5B8W3_9BACE</name>
<comment type="caution">
    <text evidence="2">The sequence shown here is derived from an EMBL/GenBank/DDBJ whole genome shotgun (WGS) entry which is preliminary data.</text>
</comment>
<feature type="transmembrane region" description="Helical" evidence="1">
    <location>
        <begin position="6"/>
        <end position="26"/>
    </location>
</feature>
<sequence length="403" mass="46518">MRYYFIFPLLFLFCPFVAFVVSLIVLFSRNISERETTLCLVVISMFWGILAFTQKSLAIEDTDCIRYYEYFELFEGIEPLYAISSLNILELLNFVFMPASVLVISITGNVQSISFLWTFVVYFLMYMSIRRLMIFYGCYTPRQFANVVLITTFCFMVFVQITELLKNSAAFTVFFYGFTLYMTNGNKAAVIGLIIASIGIHPSVIMLLPLLLYRKVNTKIVLAISFVVLLISLMSNVLGLLINILPGGGYFDLLLDRFGDYDISQSGTLHYIAIQMAMLCSVLFLWCKNKGKDERLNDAVNIVILYFIVSVLNYYNLTAYLRFSIFSHWLFALILIWYMQKASCNYNVRRIMKCLVVFMFLMTLRWTLARTIGGGYCSSYMDNSIINIVFSTSSDYLSVEYEK</sequence>
<reference evidence="2 3" key="1">
    <citation type="submission" date="2018-08" db="EMBL/GenBank/DDBJ databases">
        <title>A genome reference for cultivated species of the human gut microbiota.</title>
        <authorList>
            <person name="Zou Y."/>
            <person name="Xue W."/>
            <person name="Luo G."/>
        </authorList>
    </citation>
    <scope>NUCLEOTIDE SEQUENCE [LARGE SCALE GENOMIC DNA]</scope>
    <source>
        <strain evidence="2 3">OM05-15BH</strain>
    </source>
</reference>
<feature type="transmembrane region" description="Helical" evidence="1">
    <location>
        <begin position="299"/>
        <end position="315"/>
    </location>
</feature>
<proteinExistence type="predicted"/>
<feature type="transmembrane region" description="Helical" evidence="1">
    <location>
        <begin position="190"/>
        <end position="213"/>
    </location>
</feature>
<feature type="transmembrane region" description="Helical" evidence="1">
    <location>
        <begin position="38"/>
        <end position="59"/>
    </location>
</feature>